<dbReference type="AlphaFoldDB" id="A0AB40B0W0"/>
<gene>
    <name evidence="4" type="primary">LOC120257223</name>
</gene>
<evidence type="ECO:0000313" key="3">
    <source>
        <dbReference type="Proteomes" id="UP001515500"/>
    </source>
</evidence>
<dbReference type="PANTHER" id="PTHR13271">
    <property type="entry name" value="UNCHARACTERIZED PUTATIVE METHYLTRANSFERASE"/>
    <property type="match status" value="1"/>
</dbReference>
<dbReference type="InterPro" id="IPR050600">
    <property type="entry name" value="SETD3_SETD6_MTase"/>
</dbReference>
<dbReference type="Gene3D" id="3.90.1410.10">
    <property type="entry name" value="set domain protein methyltransferase, domain 1"/>
    <property type="match status" value="1"/>
</dbReference>
<dbReference type="GO" id="GO:0005634">
    <property type="term" value="C:nucleus"/>
    <property type="evidence" value="ECO:0007669"/>
    <property type="project" value="TreeGrafter"/>
</dbReference>
<dbReference type="RefSeq" id="XP_039120718.1">
    <property type="nucleotide sequence ID" value="XM_039264784.1"/>
</dbReference>
<dbReference type="InterPro" id="IPR011383">
    <property type="entry name" value="N-lys_methylase_SETD6"/>
</dbReference>
<dbReference type="PROSITE" id="PS50280">
    <property type="entry name" value="SET"/>
    <property type="match status" value="1"/>
</dbReference>
<dbReference type="SUPFAM" id="SSF82199">
    <property type="entry name" value="SET domain"/>
    <property type="match status" value="2"/>
</dbReference>
<keyword evidence="3" id="KW-1185">Reference proteome</keyword>
<feature type="compositionally biased region" description="Polar residues" evidence="1">
    <location>
        <begin position="288"/>
        <end position="311"/>
    </location>
</feature>
<organism evidence="3 4">
    <name type="scientific">Dioscorea cayennensis subsp. rotundata</name>
    <name type="common">White Guinea yam</name>
    <name type="synonym">Dioscorea rotundata</name>
    <dbReference type="NCBI Taxonomy" id="55577"/>
    <lineage>
        <taxon>Eukaryota</taxon>
        <taxon>Viridiplantae</taxon>
        <taxon>Streptophyta</taxon>
        <taxon>Embryophyta</taxon>
        <taxon>Tracheophyta</taxon>
        <taxon>Spermatophyta</taxon>
        <taxon>Magnoliopsida</taxon>
        <taxon>Liliopsida</taxon>
        <taxon>Dioscoreales</taxon>
        <taxon>Dioscoreaceae</taxon>
        <taxon>Dioscorea</taxon>
    </lineage>
</organism>
<dbReference type="Proteomes" id="UP001515500">
    <property type="component" value="Unplaced"/>
</dbReference>
<feature type="region of interest" description="Disordered" evidence="1">
    <location>
        <begin position="288"/>
        <end position="326"/>
    </location>
</feature>
<dbReference type="GO" id="GO:0016279">
    <property type="term" value="F:protein-lysine N-methyltransferase activity"/>
    <property type="evidence" value="ECO:0007669"/>
    <property type="project" value="InterPro"/>
</dbReference>
<sequence>MRPLSHPARRSRDRRERKVCSEALAVDGRCERCQPPSRKAACLALSGRRQRVHGHRDPIDGSLGLSLASIYERSLGSASKWFWIPSGVAGARRVPLSVELGGGDGFDDLDVLLEKHCKIVLRSNLVLGITLLGNLDESVEVKDGESSGLLGGLYNYIGSIFFLIRVMYSCYCIGPCGQTFKHRIFEQTVQEDQAVIYEDWKEYIEPLIHSGPLELDPKFFGVDQYFSAKSLVASRSFQIDDYHGYGMVPLADLFNHKTGAENVHFTSESLPSDSDEEDDAVVTDTSGYDQSLNADLNNNSAGDTPVAQQGYNHDPASREHSDGDPDTLEMIIVRDVEAGTEVFNTYGLMGNAALLHRYGFTEPDNPFDIVNIDLSLVLEWSSSTFSNRHSRMRLSLWRKLKFSPCASQDSEYFEVSYDGEPQIELIVLLYIIILPDDTYEKLSYLIDSFKDGDEISKITKLTQITTSECSKKSDEVKELLLNRSVCIALLSLADRRESLYGSNSVEDDLNKLKTCCSLNERKFYHSLTLRVSERTILAKLRAYASRSLKSMKRKR</sequence>
<name>A0AB40B0W0_DIOCR</name>
<dbReference type="InterPro" id="IPR001214">
    <property type="entry name" value="SET_dom"/>
</dbReference>
<evidence type="ECO:0000256" key="1">
    <source>
        <dbReference type="SAM" id="MobiDB-lite"/>
    </source>
</evidence>
<dbReference type="InterPro" id="IPR046341">
    <property type="entry name" value="SET_dom_sf"/>
</dbReference>
<dbReference type="PIRSF" id="PIRSF011771">
    <property type="entry name" value="RMS1_SET"/>
    <property type="match status" value="1"/>
</dbReference>
<feature type="domain" description="SET" evidence="2">
    <location>
        <begin position="137"/>
        <end position="347"/>
    </location>
</feature>
<accession>A0AB40B0W0</accession>
<reference evidence="4" key="1">
    <citation type="submission" date="2025-08" db="UniProtKB">
        <authorList>
            <consortium name="RefSeq"/>
        </authorList>
    </citation>
    <scope>IDENTIFICATION</scope>
</reference>
<proteinExistence type="predicted"/>
<dbReference type="PANTHER" id="PTHR13271:SF34">
    <property type="entry name" value="N-LYSINE METHYLTRANSFERASE SETD6"/>
    <property type="match status" value="1"/>
</dbReference>
<protein>
    <submittedName>
        <fullName evidence="4">N-lysine methyltransferase setd6-like</fullName>
    </submittedName>
</protein>
<evidence type="ECO:0000259" key="2">
    <source>
        <dbReference type="PROSITE" id="PS50280"/>
    </source>
</evidence>
<evidence type="ECO:0000313" key="4">
    <source>
        <dbReference type="RefSeq" id="XP_039120718.1"/>
    </source>
</evidence>
<dbReference type="GeneID" id="120257223"/>